<feature type="transmembrane region" description="Helical" evidence="1">
    <location>
        <begin position="34"/>
        <end position="50"/>
    </location>
</feature>
<keyword evidence="1" id="KW-0472">Membrane</keyword>
<evidence type="ECO:0000313" key="2">
    <source>
        <dbReference type="EMBL" id="MFC4078419.1"/>
    </source>
</evidence>
<gene>
    <name evidence="2" type="ORF">ACFOUO_16600</name>
</gene>
<comment type="caution">
    <text evidence="2">The sequence shown here is derived from an EMBL/GenBank/DDBJ whole genome shotgun (WGS) entry which is preliminary data.</text>
</comment>
<feature type="transmembrane region" description="Helical" evidence="1">
    <location>
        <begin position="57"/>
        <end position="77"/>
    </location>
</feature>
<dbReference type="RefSeq" id="WP_380706224.1">
    <property type="nucleotide sequence ID" value="NZ_JBHSAP010000018.1"/>
</dbReference>
<dbReference type="Proteomes" id="UP001595843">
    <property type="component" value="Unassembled WGS sequence"/>
</dbReference>
<feature type="transmembrane region" description="Helical" evidence="1">
    <location>
        <begin position="114"/>
        <end position="133"/>
    </location>
</feature>
<organism evidence="2 3">
    <name type="scientific">Salinithrix halophila</name>
    <dbReference type="NCBI Taxonomy" id="1485204"/>
    <lineage>
        <taxon>Bacteria</taxon>
        <taxon>Bacillati</taxon>
        <taxon>Bacillota</taxon>
        <taxon>Bacilli</taxon>
        <taxon>Bacillales</taxon>
        <taxon>Thermoactinomycetaceae</taxon>
        <taxon>Salinithrix</taxon>
    </lineage>
</organism>
<evidence type="ECO:0008006" key="4">
    <source>
        <dbReference type="Google" id="ProtNLM"/>
    </source>
</evidence>
<keyword evidence="3" id="KW-1185">Reference proteome</keyword>
<keyword evidence="1" id="KW-0812">Transmembrane</keyword>
<keyword evidence="1" id="KW-1133">Transmembrane helix</keyword>
<feature type="transmembrane region" description="Helical" evidence="1">
    <location>
        <begin position="139"/>
        <end position="156"/>
    </location>
</feature>
<reference evidence="3" key="1">
    <citation type="journal article" date="2019" name="Int. J. Syst. Evol. Microbiol.">
        <title>The Global Catalogue of Microorganisms (GCM) 10K type strain sequencing project: providing services to taxonomists for standard genome sequencing and annotation.</title>
        <authorList>
            <consortium name="The Broad Institute Genomics Platform"/>
            <consortium name="The Broad Institute Genome Sequencing Center for Infectious Disease"/>
            <person name="Wu L."/>
            <person name="Ma J."/>
        </authorList>
    </citation>
    <scope>NUCLEOTIDE SEQUENCE [LARGE SCALE GENOMIC DNA]</scope>
    <source>
        <strain evidence="3">IBRC-M 10813</strain>
    </source>
</reference>
<evidence type="ECO:0000256" key="1">
    <source>
        <dbReference type="SAM" id="Phobius"/>
    </source>
</evidence>
<sequence>MRGKMIGILLVVSGALLMLRKLNGAIPKSITNWEFLLIVAGVTILLIARKKTGKPHLMIWGGIITGLGIHSWGLSHVNEWPEHWSLVPAIIGSSFLLFGGILRKNNKQGTIGSLLLLLGLFAWPGVTEIPGLGRAADTLNTYWPALLVILGLTLIFKKW</sequence>
<protein>
    <recommendedName>
        <fullName evidence="4">DUF5668 domain-containing protein</fullName>
    </recommendedName>
</protein>
<feature type="transmembrane region" description="Helical" evidence="1">
    <location>
        <begin position="83"/>
        <end position="102"/>
    </location>
</feature>
<proteinExistence type="predicted"/>
<accession>A0ABV8JR13</accession>
<evidence type="ECO:0000313" key="3">
    <source>
        <dbReference type="Proteomes" id="UP001595843"/>
    </source>
</evidence>
<dbReference type="EMBL" id="JBHSAP010000018">
    <property type="protein sequence ID" value="MFC4078419.1"/>
    <property type="molecule type" value="Genomic_DNA"/>
</dbReference>
<name>A0ABV8JR13_9BACL</name>